<dbReference type="InterPro" id="IPR041078">
    <property type="entry name" value="Plavaka"/>
</dbReference>
<keyword evidence="3" id="KW-1185">Reference proteome</keyword>
<proteinExistence type="predicted"/>
<feature type="region of interest" description="Disordered" evidence="1">
    <location>
        <begin position="456"/>
        <end position="494"/>
    </location>
</feature>
<organism evidence="2 3">
    <name type="scientific">Phlebiopsis gigantea (strain 11061_1 CR5-6)</name>
    <name type="common">White-rot fungus</name>
    <name type="synonym">Peniophora gigantea</name>
    <dbReference type="NCBI Taxonomy" id="745531"/>
    <lineage>
        <taxon>Eukaryota</taxon>
        <taxon>Fungi</taxon>
        <taxon>Dikarya</taxon>
        <taxon>Basidiomycota</taxon>
        <taxon>Agaricomycotina</taxon>
        <taxon>Agaricomycetes</taxon>
        <taxon>Polyporales</taxon>
        <taxon>Phanerochaetaceae</taxon>
        <taxon>Phlebiopsis</taxon>
    </lineage>
</organism>
<dbReference type="Proteomes" id="UP000053257">
    <property type="component" value="Unassembled WGS sequence"/>
</dbReference>
<gene>
    <name evidence="2" type="ORF">PHLGIDRAFT_27025</name>
</gene>
<dbReference type="STRING" id="745531.A0A0C3RPD9"/>
<protein>
    <submittedName>
        <fullName evidence="2">Uncharacterized protein</fullName>
    </submittedName>
</protein>
<dbReference type="EMBL" id="KN840823">
    <property type="protein sequence ID" value="KIP01316.1"/>
    <property type="molecule type" value="Genomic_DNA"/>
</dbReference>
<dbReference type="OrthoDB" id="2789130at2759"/>
<feature type="compositionally biased region" description="Acidic residues" evidence="1">
    <location>
        <begin position="456"/>
        <end position="479"/>
    </location>
</feature>
<accession>A0A0C3RPD9</accession>
<name>A0A0C3RPD9_PHLG1</name>
<reference evidence="2 3" key="1">
    <citation type="journal article" date="2014" name="PLoS Genet.">
        <title>Analysis of the Phlebiopsis gigantea genome, transcriptome and secretome provides insight into its pioneer colonization strategies of wood.</title>
        <authorList>
            <person name="Hori C."/>
            <person name="Ishida T."/>
            <person name="Igarashi K."/>
            <person name="Samejima M."/>
            <person name="Suzuki H."/>
            <person name="Master E."/>
            <person name="Ferreira P."/>
            <person name="Ruiz-Duenas F.J."/>
            <person name="Held B."/>
            <person name="Canessa P."/>
            <person name="Larrondo L.F."/>
            <person name="Schmoll M."/>
            <person name="Druzhinina I.S."/>
            <person name="Kubicek C.P."/>
            <person name="Gaskell J.A."/>
            <person name="Kersten P."/>
            <person name="St John F."/>
            <person name="Glasner J."/>
            <person name="Sabat G."/>
            <person name="Splinter BonDurant S."/>
            <person name="Syed K."/>
            <person name="Yadav J."/>
            <person name="Mgbeahuruike A.C."/>
            <person name="Kovalchuk A."/>
            <person name="Asiegbu F.O."/>
            <person name="Lackner G."/>
            <person name="Hoffmeister D."/>
            <person name="Rencoret J."/>
            <person name="Gutierrez A."/>
            <person name="Sun H."/>
            <person name="Lindquist E."/>
            <person name="Barry K."/>
            <person name="Riley R."/>
            <person name="Grigoriev I.V."/>
            <person name="Henrissat B."/>
            <person name="Kues U."/>
            <person name="Berka R.M."/>
            <person name="Martinez A.T."/>
            <person name="Covert S.F."/>
            <person name="Blanchette R.A."/>
            <person name="Cullen D."/>
        </authorList>
    </citation>
    <scope>NUCLEOTIDE SEQUENCE [LARGE SCALE GENOMIC DNA]</scope>
    <source>
        <strain evidence="2 3">11061_1 CR5-6</strain>
    </source>
</reference>
<dbReference type="Pfam" id="PF18759">
    <property type="entry name" value="Plavaka"/>
    <property type="match status" value="1"/>
</dbReference>
<dbReference type="HOGENOM" id="CLU_006344_4_2_1"/>
<evidence type="ECO:0000313" key="3">
    <source>
        <dbReference type="Proteomes" id="UP000053257"/>
    </source>
</evidence>
<dbReference type="AlphaFoldDB" id="A0A0C3RPD9"/>
<evidence type="ECO:0000313" key="2">
    <source>
        <dbReference type="EMBL" id="KIP01316.1"/>
    </source>
</evidence>
<sequence length="744" mass="84080">MSNPNFNDCIEYEPKRLFEDPFGEKPLISEMWSAEWWETVQDALPDGATVAPVILASDKTQLSTFSGDKSAWPVYLTIGNIAKATRRSPSSRATVLIGYLPVTKLECFSEGQRSLKGYQLFHDCMRSLLEPLIEAGKNGVEIECGDGFVRRVFPILAAYIADHPEQCLVACCQENFCPKCPIQPKERGTSSRSLHDSLLRDPVKASEMIKNHLNGDKPTDWKASGLRPVMPFWVDLPHCDIFRCITPDILHQLHKGMFKDHTVKWATACMEGEDDEIDRRFKAMSTHGDLRQFKKGISLISQWTGNEYKEMEKVFLGVLAGGVEPDVERAVRAVIDFIYYAHFEVHTKESLDNLATAWRSFHKYKEVFIRLGVRDNFDFAKLHSMEHYIRSILWLGAADGYNTEGTERLHIDFAKQGYRASNRKQYVSQMTRWLERREAAHRFEAYLQWQLLEQPGEDDEDDADEDGDEDEDGVEDGDNTTEPHPRGASSVTMASNSDMAARIVRSPCSLTHTLSPSGCTFAKVPAWPNTLISKAIDNFGAPDLTYTLETYLKTMDLSILSTAEKAAIPNQLTVRDEMRISAYKQVKLTLPQMSQVSKKHERDTVRAIPKKSAHGRLGPTSAQFSTVLVSGHDSETVNASTTNSTEHPLTGVRVGQVRLIFRVPPEFAVLAKKQLAYIEWFTPLQVRNETLGMYSVARSVRRGRYQASVVPVSSILRTCHLTPVWGKQVDRSWSPENVLERTCF</sequence>
<evidence type="ECO:0000256" key="1">
    <source>
        <dbReference type="SAM" id="MobiDB-lite"/>
    </source>
</evidence>